<dbReference type="OrthoDB" id="264354at2759"/>
<keyword evidence="2" id="KW-0863">Zinc-finger</keyword>
<dbReference type="SUPFAM" id="SSF57850">
    <property type="entry name" value="RING/U-box"/>
    <property type="match status" value="1"/>
</dbReference>
<keyword evidence="7" id="KW-1185">Reference proteome</keyword>
<name>A0A8H5H1Z2_9AGAR</name>
<evidence type="ECO:0000313" key="7">
    <source>
        <dbReference type="Proteomes" id="UP000559256"/>
    </source>
</evidence>
<feature type="transmembrane region" description="Helical" evidence="4">
    <location>
        <begin position="102"/>
        <end position="129"/>
    </location>
</feature>
<dbReference type="InterPro" id="IPR013083">
    <property type="entry name" value="Znf_RING/FYVE/PHD"/>
</dbReference>
<feature type="transmembrane region" description="Helical" evidence="4">
    <location>
        <begin position="248"/>
        <end position="272"/>
    </location>
</feature>
<evidence type="ECO:0000256" key="3">
    <source>
        <dbReference type="ARBA" id="ARBA00022833"/>
    </source>
</evidence>
<accession>A0A8H5H1Z2</accession>
<gene>
    <name evidence="6" type="ORF">D9758_000358</name>
</gene>
<dbReference type="CDD" id="cd16495">
    <property type="entry name" value="RING_CH-C4HC3_MARCH"/>
    <property type="match status" value="1"/>
</dbReference>
<keyword evidence="3" id="KW-0862">Zinc</keyword>
<dbReference type="SMART" id="SM00744">
    <property type="entry name" value="RINGv"/>
    <property type="match status" value="1"/>
</dbReference>
<dbReference type="AlphaFoldDB" id="A0A8H5H1Z2"/>
<evidence type="ECO:0000256" key="2">
    <source>
        <dbReference type="ARBA" id="ARBA00022771"/>
    </source>
</evidence>
<evidence type="ECO:0000259" key="5">
    <source>
        <dbReference type="PROSITE" id="PS51292"/>
    </source>
</evidence>
<evidence type="ECO:0000256" key="4">
    <source>
        <dbReference type="SAM" id="Phobius"/>
    </source>
</evidence>
<reference evidence="6 7" key="1">
    <citation type="journal article" date="2020" name="ISME J.">
        <title>Uncovering the hidden diversity of litter-decomposition mechanisms in mushroom-forming fungi.</title>
        <authorList>
            <person name="Floudas D."/>
            <person name="Bentzer J."/>
            <person name="Ahren D."/>
            <person name="Johansson T."/>
            <person name="Persson P."/>
            <person name="Tunlid A."/>
        </authorList>
    </citation>
    <scope>NUCLEOTIDE SEQUENCE [LARGE SCALE GENOMIC DNA]</scope>
    <source>
        <strain evidence="6 7">CBS 291.85</strain>
    </source>
</reference>
<keyword evidence="4" id="KW-0472">Membrane</keyword>
<evidence type="ECO:0000256" key="1">
    <source>
        <dbReference type="ARBA" id="ARBA00022723"/>
    </source>
</evidence>
<protein>
    <recommendedName>
        <fullName evidence="5">RING-CH-type domain-containing protein</fullName>
    </recommendedName>
</protein>
<dbReference type="PANTHER" id="PTHR46347">
    <property type="entry name" value="RING/FYVE/PHD ZINC FINGER SUPERFAMILY PROTEIN"/>
    <property type="match status" value="1"/>
</dbReference>
<keyword evidence="4" id="KW-1133">Transmembrane helix</keyword>
<comment type="caution">
    <text evidence="6">The sequence shown here is derived from an EMBL/GenBank/DDBJ whole genome shotgun (WGS) entry which is preliminary data.</text>
</comment>
<dbReference type="Gene3D" id="3.30.40.10">
    <property type="entry name" value="Zinc/RING finger domain, C3HC4 (zinc finger)"/>
    <property type="match status" value="1"/>
</dbReference>
<dbReference type="EMBL" id="JAACJM010000001">
    <property type="protein sequence ID" value="KAF5375197.1"/>
    <property type="molecule type" value="Genomic_DNA"/>
</dbReference>
<dbReference type="Pfam" id="PF12906">
    <property type="entry name" value="RINGv"/>
    <property type="match status" value="1"/>
</dbReference>
<evidence type="ECO:0000313" key="6">
    <source>
        <dbReference type="EMBL" id="KAF5375197.1"/>
    </source>
</evidence>
<sequence>MSDTEPDKQCRICLGGLEEELELGRLIRPCLCKGSMSFVHVGCLKRWRTTSPNPSAFFACPQCHYKYRLNRTLILGIATNPGKHRSCPFHGYEHTHCPTQVIVGGISAIIFTILTLLSSTITTYLLAVFQEPSYSSTFYVGYGYFVSPFDVLKDIVRAALRIMQDNEIFGEPDFLSTTSRRTASAAARPLSELPPQPAFKKFIQRFVIGLPLLGAGSLIHMFFSMPLLAPVQWIARYRGNRRRNNDSAANVTSLIIIILILVGAAKTLYTVYKWTESITRKLLLRAEDAILEVN</sequence>
<keyword evidence="4" id="KW-0812">Transmembrane</keyword>
<dbReference type="PANTHER" id="PTHR46347:SF1">
    <property type="entry name" value="RING_FYVE_PHD ZINC FINGER SUPERFAMILY PROTEIN"/>
    <property type="match status" value="1"/>
</dbReference>
<dbReference type="GO" id="GO:0008270">
    <property type="term" value="F:zinc ion binding"/>
    <property type="evidence" value="ECO:0007669"/>
    <property type="project" value="UniProtKB-KW"/>
</dbReference>
<proteinExistence type="predicted"/>
<feature type="domain" description="RING-CH-type" evidence="5">
    <location>
        <begin position="2"/>
        <end position="70"/>
    </location>
</feature>
<dbReference type="Proteomes" id="UP000559256">
    <property type="component" value="Unassembled WGS sequence"/>
</dbReference>
<organism evidence="6 7">
    <name type="scientific">Tetrapyrgos nigripes</name>
    <dbReference type="NCBI Taxonomy" id="182062"/>
    <lineage>
        <taxon>Eukaryota</taxon>
        <taxon>Fungi</taxon>
        <taxon>Dikarya</taxon>
        <taxon>Basidiomycota</taxon>
        <taxon>Agaricomycotina</taxon>
        <taxon>Agaricomycetes</taxon>
        <taxon>Agaricomycetidae</taxon>
        <taxon>Agaricales</taxon>
        <taxon>Marasmiineae</taxon>
        <taxon>Marasmiaceae</taxon>
        <taxon>Tetrapyrgos</taxon>
    </lineage>
</organism>
<keyword evidence="1" id="KW-0479">Metal-binding</keyword>
<dbReference type="PROSITE" id="PS51292">
    <property type="entry name" value="ZF_RING_CH"/>
    <property type="match status" value="1"/>
</dbReference>
<feature type="transmembrane region" description="Helical" evidence="4">
    <location>
        <begin position="206"/>
        <end position="228"/>
    </location>
</feature>
<dbReference type="InterPro" id="IPR011016">
    <property type="entry name" value="Znf_RING-CH"/>
</dbReference>